<dbReference type="Pfam" id="PF02272">
    <property type="entry name" value="DHHA1"/>
    <property type="match status" value="1"/>
</dbReference>
<dbReference type="PANTHER" id="PTHR47618:SF1">
    <property type="entry name" value="BIFUNCTIONAL OLIGORIBONUCLEASE AND PAP PHOSPHATASE NRNA"/>
    <property type="match status" value="1"/>
</dbReference>
<dbReference type="InterPro" id="IPR001667">
    <property type="entry name" value="DDH_dom"/>
</dbReference>
<dbReference type="PANTHER" id="PTHR47618">
    <property type="entry name" value="BIFUNCTIONAL OLIGORIBONUCLEASE AND PAP PHOSPHATASE NRNA"/>
    <property type="match status" value="1"/>
</dbReference>
<dbReference type="Proteomes" id="UP000823633">
    <property type="component" value="Unassembled WGS sequence"/>
</dbReference>
<reference evidence="3" key="2">
    <citation type="journal article" date="2021" name="PeerJ">
        <title>Extensive microbial diversity within the chicken gut microbiome revealed by metagenomics and culture.</title>
        <authorList>
            <person name="Gilroy R."/>
            <person name="Ravi A."/>
            <person name="Getino M."/>
            <person name="Pursley I."/>
            <person name="Horton D.L."/>
            <person name="Alikhan N.F."/>
            <person name="Baker D."/>
            <person name="Gharbi K."/>
            <person name="Hall N."/>
            <person name="Watson M."/>
            <person name="Adriaenssens E.M."/>
            <person name="Foster-Nyarko E."/>
            <person name="Jarju S."/>
            <person name="Secka A."/>
            <person name="Antonio M."/>
            <person name="Oren A."/>
            <person name="Chaudhuri R.R."/>
            <person name="La Ragione R."/>
            <person name="Hildebrand F."/>
            <person name="Pallen M.J."/>
        </authorList>
    </citation>
    <scope>NUCLEOTIDE SEQUENCE</scope>
    <source>
        <strain evidence="3">11167</strain>
    </source>
</reference>
<dbReference type="SUPFAM" id="SSF64182">
    <property type="entry name" value="DHH phosphoesterases"/>
    <property type="match status" value="1"/>
</dbReference>
<dbReference type="AlphaFoldDB" id="A0A9D9HAI6"/>
<evidence type="ECO:0000313" key="4">
    <source>
        <dbReference type="Proteomes" id="UP000823633"/>
    </source>
</evidence>
<comment type="caution">
    <text evidence="3">The sequence shown here is derived from an EMBL/GenBank/DDBJ whole genome shotgun (WGS) entry which is preliminary data.</text>
</comment>
<organism evidence="3 4">
    <name type="scientific">Candidatus Aphodenecus pullistercoris</name>
    <dbReference type="NCBI Taxonomy" id="2840669"/>
    <lineage>
        <taxon>Bacteria</taxon>
        <taxon>Pseudomonadati</taxon>
        <taxon>Spirochaetota</taxon>
        <taxon>Spirochaetia</taxon>
        <taxon>Spirochaetales</taxon>
        <taxon>Candidatus Aphodenecus</taxon>
    </lineage>
</organism>
<dbReference type="GO" id="GO:0003676">
    <property type="term" value="F:nucleic acid binding"/>
    <property type="evidence" value="ECO:0007669"/>
    <property type="project" value="InterPro"/>
</dbReference>
<reference evidence="3" key="1">
    <citation type="submission" date="2020-10" db="EMBL/GenBank/DDBJ databases">
        <authorList>
            <person name="Gilroy R."/>
        </authorList>
    </citation>
    <scope>NUCLEOTIDE SEQUENCE</scope>
    <source>
        <strain evidence="3">11167</strain>
    </source>
</reference>
<sequence>MNAFDIIAHQITRWSKVVIIGHIQPDGDCMGSSFGLAHIIQDNWGIKPIIVNQPIRRYGFLGSWQLPGSVDYSDAFAIQVDNSTRSRSADPAFMTSPAILKIDHHIVVDSYGHWNVEQQLSSCCQIIAGQAFEKGLTISPEAAQALYMGMVTDTGRFAYSGVDATTLSIASRLLETGFDMPSLISRIDMRSMSSVGFIGWCYSQLQISDGGIPWLYVTQETIDRYGLSPDMVSEALSVMRNIEGHPIYVLFADLEDKVRVEFRSDGIEIVDVAVKFGGGGHKFACGARLDSNSQIPDVIRELEKYQPK</sequence>
<evidence type="ECO:0000259" key="1">
    <source>
        <dbReference type="Pfam" id="PF01368"/>
    </source>
</evidence>
<dbReference type="Gene3D" id="3.10.310.30">
    <property type="match status" value="1"/>
</dbReference>
<dbReference type="InterPro" id="IPR003156">
    <property type="entry name" value="DHHA1_dom"/>
</dbReference>
<feature type="domain" description="DHHA1" evidence="2">
    <location>
        <begin position="224"/>
        <end position="305"/>
    </location>
</feature>
<proteinExistence type="predicted"/>
<dbReference type="Pfam" id="PF01368">
    <property type="entry name" value="DHH"/>
    <property type="match status" value="1"/>
</dbReference>
<protein>
    <submittedName>
        <fullName evidence="3">Bifunctional oligoribonuclease/PAP phosphatase NrnA</fullName>
    </submittedName>
</protein>
<dbReference type="InterPro" id="IPR051319">
    <property type="entry name" value="Oligoribo/pAp-PDE_c-di-AMP_PDE"/>
</dbReference>
<evidence type="ECO:0000313" key="3">
    <source>
        <dbReference type="EMBL" id="MBO8443984.1"/>
    </source>
</evidence>
<accession>A0A9D9HAI6</accession>
<name>A0A9D9HAI6_9SPIR</name>
<gene>
    <name evidence="3" type="ORF">IAC42_09565</name>
</gene>
<feature type="domain" description="DDH" evidence="1">
    <location>
        <begin position="16"/>
        <end position="150"/>
    </location>
</feature>
<dbReference type="EMBL" id="JADIMU010000066">
    <property type="protein sequence ID" value="MBO8443984.1"/>
    <property type="molecule type" value="Genomic_DNA"/>
</dbReference>
<dbReference type="InterPro" id="IPR038763">
    <property type="entry name" value="DHH_sf"/>
</dbReference>
<evidence type="ECO:0000259" key="2">
    <source>
        <dbReference type="Pfam" id="PF02272"/>
    </source>
</evidence>
<dbReference type="Gene3D" id="3.90.1640.10">
    <property type="entry name" value="inorganic pyrophosphatase (n-terminal core)"/>
    <property type="match status" value="1"/>
</dbReference>